<dbReference type="NCBIfam" id="NF006119">
    <property type="entry name" value="PRK08264.1-5"/>
    <property type="match status" value="1"/>
</dbReference>
<reference evidence="5" key="1">
    <citation type="submission" date="2016-06" db="EMBL/GenBank/DDBJ databases">
        <authorList>
            <person name="Varghese N."/>
            <person name="Submissions Spin"/>
        </authorList>
    </citation>
    <scope>NUCLEOTIDE SEQUENCE [LARGE SCALE GENOMIC DNA]</scope>
    <source>
        <strain evidence="5">DSM 43909</strain>
    </source>
</reference>
<dbReference type="AlphaFoldDB" id="A0A1C4U745"/>
<comment type="similarity">
    <text evidence="1 3">Belongs to the short-chain dehydrogenases/reductases (SDR) family.</text>
</comment>
<dbReference type="InterPro" id="IPR002347">
    <property type="entry name" value="SDR_fam"/>
</dbReference>
<accession>A0A1C4U745</accession>
<evidence type="ECO:0000256" key="1">
    <source>
        <dbReference type="ARBA" id="ARBA00006484"/>
    </source>
</evidence>
<evidence type="ECO:0000256" key="2">
    <source>
        <dbReference type="ARBA" id="ARBA00023002"/>
    </source>
</evidence>
<dbReference type="InterPro" id="IPR036291">
    <property type="entry name" value="NAD(P)-bd_dom_sf"/>
</dbReference>
<dbReference type="EMBL" id="LT607411">
    <property type="protein sequence ID" value="SCE67548.1"/>
    <property type="molecule type" value="Genomic_DNA"/>
</dbReference>
<dbReference type="SUPFAM" id="SSF51735">
    <property type="entry name" value="NAD(P)-binding Rossmann-fold domains"/>
    <property type="match status" value="1"/>
</dbReference>
<name>A0A1C4U745_MICVI</name>
<evidence type="ECO:0000256" key="3">
    <source>
        <dbReference type="RuleBase" id="RU000363"/>
    </source>
</evidence>
<evidence type="ECO:0000313" key="5">
    <source>
        <dbReference type="Proteomes" id="UP000198242"/>
    </source>
</evidence>
<dbReference type="PANTHER" id="PTHR44169:SF6">
    <property type="entry name" value="NADPH-DEPENDENT 1-ACYLDIHYDROXYACETONE PHOSPHATE REDUCTASE"/>
    <property type="match status" value="1"/>
</dbReference>
<evidence type="ECO:0000313" key="4">
    <source>
        <dbReference type="EMBL" id="SCE67548.1"/>
    </source>
</evidence>
<keyword evidence="5" id="KW-1185">Reference proteome</keyword>
<proteinExistence type="inferred from homology"/>
<dbReference type="OrthoDB" id="3212478at2"/>
<dbReference type="GO" id="GO:0016491">
    <property type="term" value="F:oxidoreductase activity"/>
    <property type="evidence" value="ECO:0007669"/>
    <property type="project" value="UniProtKB-KW"/>
</dbReference>
<dbReference type="Gene3D" id="3.40.50.720">
    <property type="entry name" value="NAD(P)-binding Rossmann-like Domain"/>
    <property type="match status" value="1"/>
</dbReference>
<keyword evidence="2" id="KW-0560">Oxidoreductase</keyword>
<organism evidence="4 5">
    <name type="scientific">Micromonospora viridifaciens</name>
    <dbReference type="NCBI Taxonomy" id="1881"/>
    <lineage>
        <taxon>Bacteria</taxon>
        <taxon>Bacillati</taxon>
        <taxon>Actinomycetota</taxon>
        <taxon>Actinomycetes</taxon>
        <taxon>Micromonosporales</taxon>
        <taxon>Micromonosporaceae</taxon>
        <taxon>Micromonospora</taxon>
    </lineage>
</organism>
<dbReference type="Pfam" id="PF00106">
    <property type="entry name" value="adh_short"/>
    <property type="match status" value="1"/>
</dbReference>
<dbReference type="PRINTS" id="PR00081">
    <property type="entry name" value="GDHRDH"/>
</dbReference>
<dbReference type="PROSITE" id="PS00061">
    <property type="entry name" value="ADH_SHORT"/>
    <property type="match status" value="1"/>
</dbReference>
<dbReference type="PRINTS" id="PR00080">
    <property type="entry name" value="SDRFAMILY"/>
</dbReference>
<protein>
    <submittedName>
        <fullName evidence="4">Short-chain dehydrogenase</fullName>
    </submittedName>
</protein>
<dbReference type="RefSeq" id="WP_089004566.1">
    <property type="nucleotide sequence ID" value="NZ_LT607411.1"/>
</dbReference>
<gene>
    <name evidence="4" type="ORF">GA0074695_0225</name>
</gene>
<sequence length="236" mass="24634">MHIEGSVALVTGANRGIGRALVHELVKRGASKVYAAARRPEQIDLPGVVPLRLDITDPEQVAEAARIAADTTLLVNNAGVSRYSKLVTGDMADIRQEMNTNYFGTLSTVRAFAPVLAANGGGAILNVLSVMAWLGYEHSNGYGASKAALWALTNGIRVELAPQGTQVTGLMLASTDTDMMAGIDVPKNRPEDVARSALDGVEAGRLEVLADADSIALKAALSSDPAEIYPQVVGAA</sequence>
<dbReference type="InterPro" id="IPR020904">
    <property type="entry name" value="Sc_DH/Rdtase_CS"/>
</dbReference>
<dbReference type="Proteomes" id="UP000198242">
    <property type="component" value="Chromosome I"/>
</dbReference>
<dbReference type="PANTHER" id="PTHR44169">
    <property type="entry name" value="NADPH-DEPENDENT 1-ACYLDIHYDROXYACETONE PHOSPHATE REDUCTASE"/>
    <property type="match status" value="1"/>
</dbReference>